<reference evidence="2 3" key="1">
    <citation type="journal article" date="2018" name="Evol. Lett.">
        <title>Horizontal gene cluster transfer increased hallucinogenic mushroom diversity.</title>
        <authorList>
            <person name="Reynolds H.T."/>
            <person name="Vijayakumar V."/>
            <person name="Gluck-Thaler E."/>
            <person name="Korotkin H.B."/>
            <person name="Matheny P.B."/>
            <person name="Slot J.C."/>
        </authorList>
    </citation>
    <scope>NUCLEOTIDE SEQUENCE [LARGE SCALE GENOMIC DNA]</scope>
    <source>
        <strain evidence="2 3">2631</strain>
    </source>
</reference>
<organism evidence="2 3">
    <name type="scientific">Psilocybe cyanescens</name>
    <dbReference type="NCBI Taxonomy" id="93625"/>
    <lineage>
        <taxon>Eukaryota</taxon>
        <taxon>Fungi</taxon>
        <taxon>Dikarya</taxon>
        <taxon>Basidiomycota</taxon>
        <taxon>Agaricomycotina</taxon>
        <taxon>Agaricomycetes</taxon>
        <taxon>Agaricomycetidae</taxon>
        <taxon>Agaricales</taxon>
        <taxon>Agaricineae</taxon>
        <taxon>Strophariaceae</taxon>
        <taxon>Psilocybe</taxon>
    </lineage>
</organism>
<feature type="compositionally biased region" description="Polar residues" evidence="1">
    <location>
        <begin position="530"/>
        <end position="540"/>
    </location>
</feature>
<dbReference type="EMBL" id="NHYD01002695">
    <property type="protein sequence ID" value="PPQ85533.1"/>
    <property type="molecule type" value="Genomic_DNA"/>
</dbReference>
<evidence type="ECO:0000313" key="2">
    <source>
        <dbReference type="EMBL" id="PPQ85533.1"/>
    </source>
</evidence>
<feature type="compositionally biased region" description="Low complexity" evidence="1">
    <location>
        <begin position="487"/>
        <end position="500"/>
    </location>
</feature>
<feature type="compositionally biased region" description="Basic and acidic residues" evidence="1">
    <location>
        <begin position="473"/>
        <end position="486"/>
    </location>
</feature>
<keyword evidence="3" id="KW-1185">Reference proteome</keyword>
<comment type="caution">
    <text evidence="2">The sequence shown here is derived from an EMBL/GenBank/DDBJ whole genome shotgun (WGS) entry which is preliminary data.</text>
</comment>
<feature type="compositionally biased region" description="Basic and acidic residues" evidence="1">
    <location>
        <begin position="576"/>
        <end position="589"/>
    </location>
</feature>
<sequence length="606" mass="64144">MTPAKSVSIDLSSQPIRGLHSTTRVVATPDQVLQIGPPKKRPSAAVSGNTATLVISDVEEVNKPKNKSKAKAVLKRTAARAVDSTDTDDDNIIMISTKKSETTSQANMKAPALDPPKQKGQMVPQAMTSCVAATASQLLLKNTSCLAAMASKPTPKTAKFEPVATGMTAKLAKRSWMEGEVDNVGHACFECNQKKKKCPLAATSVPHLGYGTIVNMEMEEVFAGKELDPDVPVGRWDLEDLERQYAQPEDLAGVLINLVIGMCVLKDKNTHLHSEIRILKAQADSQTMFLQQHLPADMALIVKEAIAQALPTSWPTVPTTSSVPAMSSVPVSSLVSTPSLVPAPSSVPAQPSFDIYAPAAAVSTSRHCRKSASPTKHQREATPLSPAASLPMAMPEYIPRLPSTPNDPHVPCMSLPPSSEEEYFEDKQTRDVGGDVEIGDDDQDDDDTCGDKPGGERTCNGSAKIVDDEQDNDGARGDRPSGEHTRNGGANDGNSGSASDGNHKGLRGKDHGPANVGNNEQASAGDHEGANNSNCLQTGNGDYERASHSDQAGASSGDHQQASNSDSNIEGATRLEAPRDRVGPSDLKRKATPSGSCKSPVKKHKL</sequence>
<dbReference type="InParanoid" id="A0A409X436"/>
<accession>A0A409X436</accession>
<feature type="region of interest" description="Disordered" evidence="1">
    <location>
        <begin position="366"/>
        <end position="606"/>
    </location>
</feature>
<dbReference type="Proteomes" id="UP000283269">
    <property type="component" value="Unassembled WGS sequence"/>
</dbReference>
<protein>
    <submittedName>
        <fullName evidence="2">Uncharacterized protein</fullName>
    </submittedName>
</protein>
<feature type="compositionally biased region" description="Polar residues" evidence="1">
    <location>
        <begin position="549"/>
        <end position="570"/>
    </location>
</feature>
<evidence type="ECO:0000313" key="3">
    <source>
        <dbReference type="Proteomes" id="UP000283269"/>
    </source>
</evidence>
<feature type="region of interest" description="Disordered" evidence="1">
    <location>
        <begin position="100"/>
        <end position="120"/>
    </location>
</feature>
<feature type="compositionally biased region" description="Acidic residues" evidence="1">
    <location>
        <begin position="437"/>
        <end position="448"/>
    </location>
</feature>
<proteinExistence type="predicted"/>
<evidence type="ECO:0000256" key="1">
    <source>
        <dbReference type="SAM" id="MobiDB-lite"/>
    </source>
</evidence>
<feature type="compositionally biased region" description="Basic and acidic residues" evidence="1">
    <location>
        <begin position="501"/>
        <end position="512"/>
    </location>
</feature>
<dbReference type="AlphaFoldDB" id="A0A409X436"/>
<name>A0A409X436_PSICY</name>
<gene>
    <name evidence="2" type="ORF">CVT25_006881</name>
</gene>